<proteinExistence type="predicted"/>
<organism evidence="1 2">
    <name type="scientific">Cardiocondyla obscurior</name>
    <dbReference type="NCBI Taxonomy" id="286306"/>
    <lineage>
        <taxon>Eukaryota</taxon>
        <taxon>Metazoa</taxon>
        <taxon>Ecdysozoa</taxon>
        <taxon>Arthropoda</taxon>
        <taxon>Hexapoda</taxon>
        <taxon>Insecta</taxon>
        <taxon>Pterygota</taxon>
        <taxon>Neoptera</taxon>
        <taxon>Endopterygota</taxon>
        <taxon>Hymenoptera</taxon>
        <taxon>Apocrita</taxon>
        <taxon>Aculeata</taxon>
        <taxon>Formicoidea</taxon>
        <taxon>Formicidae</taxon>
        <taxon>Myrmicinae</taxon>
        <taxon>Cardiocondyla</taxon>
    </lineage>
</organism>
<comment type="caution">
    <text evidence="1">The sequence shown here is derived from an EMBL/GenBank/DDBJ whole genome shotgun (WGS) entry which is preliminary data.</text>
</comment>
<accession>A0AAW2EPR6</accession>
<keyword evidence="2" id="KW-1185">Reference proteome</keyword>
<protein>
    <submittedName>
        <fullName evidence="1">Uncharacterized protein</fullName>
    </submittedName>
</protein>
<dbReference type="AlphaFoldDB" id="A0AAW2EPR6"/>
<dbReference type="Proteomes" id="UP001430953">
    <property type="component" value="Unassembled WGS sequence"/>
</dbReference>
<sequence length="92" mass="10862">MNTNDLETFLNIQKTYIQCENRYKTILRRKCICIKNNSTSGSKRAKISYENEIKQIAAKDDSLEPEIIQKRHEEKIKLLKALLEKENIFENS</sequence>
<reference evidence="1 2" key="1">
    <citation type="submission" date="2023-03" db="EMBL/GenBank/DDBJ databases">
        <title>High recombination rates correlate with genetic variation in Cardiocondyla obscurior ants.</title>
        <authorList>
            <person name="Errbii M."/>
        </authorList>
    </citation>
    <scope>NUCLEOTIDE SEQUENCE [LARGE SCALE GENOMIC DNA]</scope>
    <source>
        <strain evidence="1">Alpha-2009</strain>
        <tissue evidence="1">Whole body</tissue>
    </source>
</reference>
<evidence type="ECO:0000313" key="1">
    <source>
        <dbReference type="EMBL" id="KAL0104025.1"/>
    </source>
</evidence>
<name>A0AAW2EPR6_9HYME</name>
<dbReference type="EMBL" id="JADYXP020000020">
    <property type="protein sequence ID" value="KAL0104025.1"/>
    <property type="molecule type" value="Genomic_DNA"/>
</dbReference>
<evidence type="ECO:0000313" key="2">
    <source>
        <dbReference type="Proteomes" id="UP001430953"/>
    </source>
</evidence>
<gene>
    <name evidence="1" type="ORF">PUN28_017009</name>
</gene>